<proteinExistence type="inferred from homology"/>
<dbReference type="Proteomes" id="UP000001930">
    <property type="component" value="Chromosome I"/>
</dbReference>
<dbReference type="InterPro" id="IPR015422">
    <property type="entry name" value="PyrdxlP-dep_Trfase_small"/>
</dbReference>
<dbReference type="InterPro" id="IPR004636">
    <property type="entry name" value="AcOrn/SuccOrn_fam"/>
</dbReference>
<dbReference type="PANTHER" id="PTHR11986:SF113">
    <property type="entry name" value="SUCCINYLORNITHINE TRANSAMINASE"/>
    <property type="match status" value="1"/>
</dbReference>
<comment type="miscellaneous">
    <text evidence="7">May also have succinyldiaminopimelate aminotransferase activity, thus carrying out the corresponding step in lysine biosynthesis.</text>
</comment>
<dbReference type="HAMAP" id="MF_01107">
    <property type="entry name" value="ArgD_aminotrans_3"/>
    <property type="match status" value="1"/>
</dbReference>
<dbReference type="Gene3D" id="3.40.640.10">
    <property type="entry name" value="Type I PLP-dependent aspartate aminotransferase-like (Major domain)"/>
    <property type="match status" value="1"/>
</dbReference>
<comment type="similarity">
    <text evidence="7">Belongs to the class-III pyridoxal-phosphate-dependent aminotransferase family. ArgD subfamily.</text>
</comment>
<dbReference type="EC" id="2.6.1.11" evidence="7"/>
<feature type="modified residue" description="N6-(pyridoxal phosphate)lysine" evidence="7">
    <location>
        <position position="277"/>
    </location>
</feature>
<dbReference type="SUPFAM" id="SSF53383">
    <property type="entry name" value="PLP-dependent transferases"/>
    <property type="match status" value="1"/>
</dbReference>
<feature type="binding site" evidence="7">
    <location>
        <begin position="248"/>
        <end position="251"/>
    </location>
    <ligand>
        <name>pyridoxal 5'-phosphate</name>
        <dbReference type="ChEBI" id="CHEBI:597326"/>
    </ligand>
</feature>
<keyword evidence="5 7" id="KW-0663">Pyridoxal phosphate</keyword>
<dbReference type="PIRSF" id="PIRSF000521">
    <property type="entry name" value="Transaminase_4ab_Lys_Orn"/>
    <property type="match status" value="1"/>
</dbReference>
<keyword evidence="2 7" id="KW-0055">Arginine biosynthesis</keyword>
<evidence type="ECO:0000313" key="8">
    <source>
        <dbReference type="EMBL" id="ABC38005.1"/>
    </source>
</evidence>
<dbReference type="NCBIfam" id="NF009047">
    <property type="entry name" value="PRK12381.1"/>
    <property type="match status" value="1"/>
</dbReference>
<dbReference type="InterPro" id="IPR049704">
    <property type="entry name" value="Aminotrans_3_PPA_site"/>
</dbReference>
<evidence type="ECO:0000256" key="2">
    <source>
        <dbReference type="ARBA" id="ARBA00022571"/>
    </source>
</evidence>
<dbReference type="AlphaFoldDB" id="Q2SXP2"/>
<dbReference type="Pfam" id="PF00202">
    <property type="entry name" value="Aminotran_3"/>
    <property type="match status" value="1"/>
</dbReference>
<keyword evidence="7" id="KW-0028">Amino-acid biosynthesis</keyword>
<dbReference type="KEGG" id="bte:BTH_I1775"/>
<gene>
    <name evidence="7" type="primary">argD</name>
    <name evidence="8" type="ordered locus">BTH_I1775</name>
</gene>
<feature type="binding site" evidence="7">
    <location>
        <begin position="130"/>
        <end position="131"/>
    </location>
    <ligand>
        <name>pyridoxal 5'-phosphate</name>
        <dbReference type="ChEBI" id="CHEBI:597326"/>
    </ligand>
</feature>
<evidence type="ECO:0000313" key="9">
    <source>
        <dbReference type="Proteomes" id="UP000001930"/>
    </source>
</evidence>
<dbReference type="GO" id="GO:0042802">
    <property type="term" value="F:identical protein binding"/>
    <property type="evidence" value="ECO:0007669"/>
    <property type="project" value="TreeGrafter"/>
</dbReference>
<evidence type="ECO:0000256" key="7">
    <source>
        <dbReference type="HAMAP-Rule" id="MF_01107"/>
    </source>
</evidence>
<dbReference type="GO" id="GO:0005737">
    <property type="term" value="C:cytoplasm"/>
    <property type="evidence" value="ECO:0007669"/>
    <property type="project" value="UniProtKB-SubCell"/>
</dbReference>
<reference evidence="8 9" key="1">
    <citation type="journal article" date="2005" name="BMC Genomics">
        <title>Bacterial genome adaptation to niches: divergence of the potential virulence genes in three Burkholderia species of different survival strategies.</title>
        <authorList>
            <person name="Kim H.S."/>
            <person name="Schell M.A."/>
            <person name="Yu Y."/>
            <person name="Ulrich R.L."/>
            <person name="Sarria S.H."/>
            <person name="Nierman W.C."/>
            <person name="DeShazer D."/>
        </authorList>
    </citation>
    <scope>NUCLEOTIDE SEQUENCE [LARGE SCALE GENOMIC DNA]</scope>
    <source>
        <strain evidence="9">ATCC 700388 / DSM 13276 / CCUG 48851 / CIP 106301 / E264</strain>
    </source>
</reference>
<dbReference type="NCBIfam" id="NF003468">
    <property type="entry name" value="PRK05093.1"/>
    <property type="match status" value="1"/>
</dbReference>
<evidence type="ECO:0000256" key="3">
    <source>
        <dbReference type="ARBA" id="ARBA00022576"/>
    </source>
</evidence>
<comment type="cofactor">
    <cofactor evidence="7">
        <name>pyridoxal 5'-phosphate</name>
        <dbReference type="ChEBI" id="CHEBI:597326"/>
    </cofactor>
    <text evidence="7">Binds 1 pyridoxal phosphate per subunit.</text>
</comment>
<dbReference type="GO" id="GO:0030170">
    <property type="term" value="F:pyridoxal phosphate binding"/>
    <property type="evidence" value="ECO:0007669"/>
    <property type="project" value="InterPro"/>
</dbReference>
<comment type="subunit">
    <text evidence="7">Homodimer.</text>
</comment>
<evidence type="ECO:0000256" key="4">
    <source>
        <dbReference type="ARBA" id="ARBA00022679"/>
    </source>
</evidence>
<keyword evidence="9" id="KW-1185">Reference proteome</keyword>
<dbReference type="InterPro" id="IPR017652">
    <property type="entry name" value="Ac/SucOrn_transaminase_bac"/>
</dbReference>
<comment type="catalytic activity">
    <reaction evidence="6">
        <text>L-2,4-diaminobutanoate + 2-oxoglutarate = L-aspartate 4-semialdehyde + L-glutamate</text>
        <dbReference type="Rhea" id="RHEA:11160"/>
        <dbReference type="ChEBI" id="CHEBI:16810"/>
        <dbReference type="ChEBI" id="CHEBI:29985"/>
        <dbReference type="ChEBI" id="CHEBI:58761"/>
        <dbReference type="ChEBI" id="CHEBI:537519"/>
        <dbReference type="EC" id="2.6.1.76"/>
    </reaction>
</comment>
<sequence length="435" mass="46503">MRKTHPAPLPKLESVTSYETKGIVMKSPNVSRQTFDEVMVPVFSPAPFVPDRGEGSRVWDTEGRDYVDFAGGIAVTALGHGHPELLKVLDEQSRKLWHIGNGYTNEPVLRLAKRLESLTFADRAFFANSGAEANEAALKLARRVAFERHGADKYEIVSFLQSFHGRTFFTVSVGGQPKYSEGFGPVPEGIKHLPFNDIAAARAAIGPKTCAVIVEPIQGEGGVIPADPAFLKALREACDAHGALLIFDEVQTGVGRTGHFYAYMDTGVTPDILTTAKALGNGFPIGAMLTTEALAAHFKVGVHGTTYGGNPLASAIAEKVVELVSDPALLEGVNERSARLTATLEKINARFKLFKEVRGKGLLIGAELVGALDGRAKDFVSAAAEHGVIMLIAGPNVLRFAPSLVIPLDVLDEGLARFEKAVEQVLAAQAEAASR</sequence>
<dbReference type="FunFam" id="3.40.640.10:FF:000004">
    <property type="entry name" value="Acetylornithine aminotransferase"/>
    <property type="match status" value="1"/>
</dbReference>
<organism evidence="8 9">
    <name type="scientific">Burkholderia thailandensis (strain ATCC 700388 / DSM 13276 / CCUG 48851 / CIP 106301 / E264)</name>
    <dbReference type="NCBI Taxonomy" id="271848"/>
    <lineage>
        <taxon>Bacteria</taxon>
        <taxon>Pseudomonadati</taxon>
        <taxon>Pseudomonadota</taxon>
        <taxon>Betaproteobacteria</taxon>
        <taxon>Burkholderiales</taxon>
        <taxon>Burkholderiaceae</taxon>
        <taxon>Burkholderia</taxon>
        <taxon>pseudomallei group</taxon>
    </lineage>
</organism>
<comment type="pathway">
    <text evidence="1">Amine and polyamine biosynthesis; ectoine biosynthesis; L-ectoine from L-aspartate 4-semialdehyde: step 1/3.</text>
</comment>
<feature type="binding site" evidence="7">
    <location>
        <position position="305"/>
    </location>
    <ligand>
        <name>N(2)-acetyl-L-ornithine</name>
        <dbReference type="ChEBI" id="CHEBI:57805"/>
    </ligand>
</feature>
<keyword evidence="4 7" id="KW-0808">Transferase</keyword>
<dbReference type="CDD" id="cd00610">
    <property type="entry name" value="OAT_like"/>
    <property type="match status" value="1"/>
</dbReference>
<evidence type="ECO:0000256" key="1">
    <source>
        <dbReference type="ARBA" id="ARBA00004946"/>
    </source>
</evidence>
<dbReference type="InterPro" id="IPR015421">
    <property type="entry name" value="PyrdxlP-dep_Trfase_major"/>
</dbReference>
<dbReference type="EMBL" id="CP000086">
    <property type="protein sequence ID" value="ABC38005.1"/>
    <property type="molecule type" value="Genomic_DNA"/>
</dbReference>
<dbReference type="InterPro" id="IPR005814">
    <property type="entry name" value="Aminotrans_3"/>
</dbReference>
<dbReference type="InterPro" id="IPR015424">
    <property type="entry name" value="PyrdxlP-dep_Trfase"/>
</dbReference>
<keyword evidence="7" id="KW-0963">Cytoplasm</keyword>
<dbReference type="UniPathway" id="UPA00068">
    <property type="reaction ID" value="UER00109"/>
</dbReference>
<comment type="pathway">
    <text evidence="7">Amino-acid biosynthesis; L-arginine biosynthesis; N(2)-acetyl-L-ornithine from L-glutamate: step 4/4.</text>
</comment>
<accession>Q2SXP2</accession>
<comment type="catalytic activity">
    <reaction evidence="7">
        <text>N(2)-acetyl-L-ornithine + 2-oxoglutarate = N-acetyl-L-glutamate 5-semialdehyde + L-glutamate</text>
        <dbReference type="Rhea" id="RHEA:18049"/>
        <dbReference type="ChEBI" id="CHEBI:16810"/>
        <dbReference type="ChEBI" id="CHEBI:29123"/>
        <dbReference type="ChEBI" id="CHEBI:29985"/>
        <dbReference type="ChEBI" id="CHEBI:57805"/>
        <dbReference type="EC" id="2.6.1.11"/>
    </reaction>
</comment>
<dbReference type="PROSITE" id="PS00600">
    <property type="entry name" value="AA_TRANSFER_CLASS_3"/>
    <property type="match status" value="1"/>
</dbReference>
<keyword evidence="3 7" id="KW-0032">Aminotransferase</keyword>
<feature type="binding site" evidence="7">
    <location>
        <position position="163"/>
    </location>
    <ligand>
        <name>pyridoxal 5'-phosphate</name>
        <dbReference type="ChEBI" id="CHEBI:597326"/>
    </ligand>
</feature>
<dbReference type="PANTHER" id="PTHR11986">
    <property type="entry name" value="AMINOTRANSFERASE CLASS III"/>
    <property type="match status" value="1"/>
</dbReference>
<feature type="binding site" evidence="7">
    <location>
        <position position="306"/>
    </location>
    <ligand>
        <name>pyridoxal 5'-phosphate</name>
        <dbReference type="ChEBI" id="CHEBI:597326"/>
    </ligand>
</feature>
<dbReference type="NCBIfam" id="NF002325">
    <property type="entry name" value="PRK01278.1"/>
    <property type="match status" value="1"/>
</dbReference>
<dbReference type="Gene3D" id="3.90.1150.10">
    <property type="entry name" value="Aspartate Aminotransferase, domain 1"/>
    <property type="match status" value="1"/>
</dbReference>
<dbReference type="GO" id="GO:0045303">
    <property type="term" value="F:diaminobutyrate-2-oxoglutarate transaminase activity"/>
    <property type="evidence" value="ECO:0007669"/>
    <property type="project" value="UniProtKB-EC"/>
</dbReference>
<feature type="binding site" evidence="7">
    <location>
        <position position="166"/>
    </location>
    <ligand>
        <name>N(2)-acetyl-L-ornithine</name>
        <dbReference type="ChEBI" id="CHEBI:57805"/>
    </ligand>
</feature>
<dbReference type="InterPro" id="IPR050103">
    <property type="entry name" value="Class-III_PLP-dep_AT"/>
</dbReference>
<name>Q2SXP2_BURTA</name>
<dbReference type="NCBIfam" id="TIGR00707">
    <property type="entry name" value="argD"/>
    <property type="match status" value="1"/>
</dbReference>
<dbReference type="NCBIfam" id="TIGR03246">
    <property type="entry name" value="arg_catab_astC"/>
    <property type="match status" value="1"/>
</dbReference>
<evidence type="ECO:0000256" key="6">
    <source>
        <dbReference type="ARBA" id="ARBA00049111"/>
    </source>
</evidence>
<dbReference type="GO" id="GO:0006526">
    <property type="term" value="P:L-arginine biosynthetic process"/>
    <property type="evidence" value="ECO:0007669"/>
    <property type="project" value="UniProtKB-UniRule"/>
</dbReference>
<protein>
    <recommendedName>
        <fullName evidence="7">Acetylornithine aminotransferase</fullName>
        <shortName evidence="7">ACOAT</shortName>
        <ecNumber evidence="7">2.6.1.11</ecNumber>
    </recommendedName>
</protein>
<dbReference type="HOGENOM" id="CLU_016922_10_1_4"/>
<comment type="subcellular location">
    <subcellularLocation>
        <location evidence="7">Cytoplasm</location>
    </subcellularLocation>
</comment>
<dbReference type="GO" id="GO:0003992">
    <property type="term" value="F:N2-acetyl-L-ornithine:2-oxoglutarate 5-aminotransferase activity"/>
    <property type="evidence" value="ECO:0007669"/>
    <property type="project" value="UniProtKB-UniRule"/>
</dbReference>
<evidence type="ECO:0000256" key="5">
    <source>
        <dbReference type="ARBA" id="ARBA00022898"/>
    </source>
</evidence>